<sequence length="171" mass="20083">MSEKESASECLLPLQELKEKLISHDHPKLNQIKREKHVKFVYQTFDHGMEKHPLNTTPDDDDEEENATEKKTRENAFEHTHFRGNHDLLEKRASIKRLEFKRSRTYRRSLQFIDDTPDSQVDEDPTNLSPQSVGKLVSGAPKLKEKEDSREDEREVSGAGIYNVVERKRWR</sequence>
<comment type="caution">
    <text evidence="2">The sequence shown here is derived from an EMBL/GenBank/DDBJ whole genome shotgun (WGS) entry which is preliminary data.</text>
</comment>
<keyword evidence="3" id="KW-1185">Reference proteome</keyword>
<feature type="compositionally biased region" description="Acidic residues" evidence="1">
    <location>
        <begin position="115"/>
        <end position="125"/>
    </location>
</feature>
<dbReference type="Proteomes" id="UP001286313">
    <property type="component" value="Unassembled WGS sequence"/>
</dbReference>
<proteinExistence type="predicted"/>
<accession>A0AAE1BJ54</accession>
<reference evidence="2" key="1">
    <citation type="submission" date="2023-10" db="EMBL/GenBank/DDBJ databases">
        <title>Genome assemblies of two species of porcelain crab, Petrolisthes cinctipes and Petrolisthes manimaculis (Anomura: Porcellanidae).</title>
        <authorList>
            <person name="Angst P."/>
        </authorList>
    </citation>
    <scope>NUCLEOTIDE SEQUENCE</scope>
    <source>
        <strain evidence="2">PB745_01</strain>
        <tissue evidence="2">Gill</tissue>
    </source>
</reference>
<dbReference type="EMBL" id="JAWQEG010007903">
    <property type="protein sequence ID" value="KAK3851418.1"/>
    <property type="molecule type" value="Genomic_DNA"/>
</dbReference>
<feature type="region of interest" description="Disordered" evidence="1">
    <location>
        <begin position="49"/>
        <end position="84"/>
    </location>
</feature>
<dbReference type="AlphaFoldDB" id="A0AAE1BJ54"/>
<feature type="region of interest" description="Disordered" evidence="1">
    <location>
        <begin position="109"/>
        <end position="158"/>
    </location>
</feature>
<name>A0AAE1BJ54_PETCI</name>
<evidence type="ECO:0000313" key="2">
    <source>
        <dbReference type="EMBL" id="KAK3851418.1"/>
    </source>
</evidence>
<feature type="compositionally biased region" description="Basic and acidic residues" evidence="1">
    <location>
        <begin position="142"/>
        <end position="156"/>
    </location>
</feature>
<feature type="compositionally biased region" description="Basic and acidic residues" evidence="1">
    <location>
        <begin position="67"/>
        <end position="84"/>
    </location>
</feature>
<gene>
    <name evidence="2" type="ORF">Pcinc_041931</name>
</gene>
<organism evidence="2 3">
    <name type="scientific">Petrolisthes cinctipes</name>
    <name type="common">Flat porcelain crab</name>
    <dbReference type="NCBI Taxonomy" id="88211"/>
    <lineage>
        <taxon>Eukaryota</taxon>
        <taxon>Metazoa</taxon>
        <taxon>Ecdysozoa</taxon>
        <taxon>Arthropoda</taxon>
        <taxon>Crustacea</taxon>
        <taxon>Multicrustacea</taxon>
        <taxon>Malacostraca</taxon>
        <taxon>Eumalacostraca</taxon>
        <taxon>Eucarida</taxon>
        <taxon>Decapoda</taxon>
        <taxon>Pleocyemata</taxon>
        <taxon>Anomura</taxon>
        <taxon>Galatheoidea</taxon>
        <taxon>Porcellanidae</taxon>
        <taxon>Petrolisthes</taxon>
    </lineage>
</organism>
<evidence type="ECO:0000313" key="3">
    <source>
        <dbReference type="Proteomes" id="UP001286313"/>
    </source>
</evidence>
<evidence type="ECO:0000256" key="1">
    <source>
        <dbReference type="SAM" id="MobiDB-lite"/>
    </source>
</evidence>
<protein>
    <submittedName>
        <fullName evidence="2">Uncharacterized protein</fullName>
    </submittedName>
</protein>